<accession>A0A2G9C518</accession>
<evidence type="ECO:0000259" key="1">
    <source>
        <dbReference type="PROSITE" id="PS01124"/>
    </source>
</evidence>
<gene>
    <name evidence="2" type="ORF">CS062_19780</name>
</gene>
<name>A0A2G9C518_9BURK</name>
<organism evidence="2 3">
    <name type="scientific">Roseateles chitinivorans</name>
    <dbReference type="NCBI Taxonomy" id="2917965"/>
    <lineage>
        <taxon>Bacteria</taxon>
        <taxon>Pseudomonadati</taxon>
        <taxon>Pseudomonadota</taxon>
        <taxon>Betaproteobacteria</taxon>
        <taxon>Burkholderiales</taxon>
        <taxon>Sphaerotilaceae</taxon>
        <taxon>Roseateles</taxon>
    </lineage>
</organism>
<dbReference type="GO" id="GO:0043565">
    <property type="term" value="F:sequence-specific DNA binding"/>
    <property type="evidence" value="ECO:0007669"/>
    <property type="project" value="InterPro"/>
</dbReference>
<evidence type="ECO:0000313" key="3">
    <source>
        <dbReference type="Proteomes" id="UP000231501"/>
    </source>
</evidence>
<keyword evidence="3" id="KW-1185">Reference proteome</keyword>
<evidence type="ECO:0000313" key="2">
    <source>
        <dbReference type="EMBL" id="PIM51465.1"/>
    </source>
</evidence>
<dbReference type="EMBL" id="PEOG01000064">
    <property type="protein sequence ID" value="PIM51465.1"/>
    <property type="molecule type" value="Genomic_DNA"/>
</dbReference>
<dbReference type="InterPro" id="IPR018060">
    <property type="entry name" value="HTH_AraC"/>
</dbReference>
<dbReference type="Gene3D" id="1.10.10.60">
    <property type="entry name" value="Homeodomain-like"/>
    <property type="match status" value="1"/>
</dbReference>
<dbReference type="AlphaFoldDB" id="A0A2G9C518"/>
<sequence length="333" mass="36825">MARILAAKARAVLNRSDMAPGFQRRRRQDGAARLDCGAMDAALHPGTVARLRIPPRALEGCVYAYLWRDLAAARGAVPTGLTDAQCQSWFPATPLCGLSWTLGGRVRELSLDGKPGDWLPAGVLGGPRSGPRRFQSTPDGRAFMVAIRPEALQAMTGLDIGALKDRMVPLSVIGDPDWHALDAAMREAGDEATARRLLEAFLLPRWRAVRAAVVAEDPAPRGYAGWMQRLALRAIAAGHGRSVRQAERRIKQWSGQSLRALRLVSRAEAAFHEVRRLDEDDDAVIWSALAQDHGYADQAHLCRETRRLSGFSPEELRRRVAEEEAFWAYRVWV</sequence>
<dbReference type="SMART" id="SM00342">
    <property type="entry name" value="HTH_ARAC"/>
    <property type="match status" value="1"/>
</dbReference>
<dbReference type="Proteomes" id="UP000231501">
    <property type="component" value="Unassembled WGS sequence"/>
</dbReference>
<feature type="domain" description="HTH araC/xylS-type" evidence="1">
    <location>
        <begin position="228"/>
        <end position="319"/>
    </location>
</feature>
<dbReference type="PROSITE" id="PS01124">
    <property type="entry name" value="HTH_ARAC_FAMILY_2"/>
    <property type="match status" value="1"/>
</dbReference>
<reference evidence="2 3" key="1">
    <citation type="submission" date="2017-11" db="EMBL/GenBank/DDBJ databases">
        <title>Draft genome sequence of Mitsuaria sp. HWN-4.</title>
        <authorList>
            <person name="Gundlapally S.R."/>
        </authorList>
    </citation>
    <scope>NUCLEOTIDE SEQUENCE [LARGE SCALE GENOMIC DNA]</scope>
    <source>
        <strain evidence="2 3">HWN-4</strain>
    </source>
</reference>
<dbReference type="GO" id="GO:0003700">
    <property type="term" value="F:DNA-binding transcription factor activity"/>
    <property type="evidence" value="ECO:0007669"/>
    <property type="project" value="InterPro"/>
</dbReference>
<comment type="caution">
    <text evidence="2">The sequence shown here is derived from an EMBL/GenBank/DDBJ whole genome shotgun (WGS) entry which is preliminary data.</text>
</comment>
<proteinExistence type="predicted"/>
<protein>
    <submittedName>
        <fullName evidence="2">AraC family transcriptional regulator</fullName>
    </submittedName>
</protein>